<dbReference type="AlphaFoldDB" id="G3U8S2"/>
<dbReference type="GO" id="GO:0016020">
    <property type="term" value="C:membrane"/>
    <property type="evidence" value="ECO:0007669"/>
    <property type="project" value="UniProtKB-SubCell"/>
</dbReference>
<dbReference type="InParanoid" id="G3U8S2"/>
<dbReference type="GO" id="GO:1905515">
    <property type="term" value="P:non-motile cilium assembly"/>
    <property type="evidence" value="ECO:0007669"/>
    <property type="project" value="TreeGrafter"/>
</dbReference>
<feature type="region of interest" description="Disordered" evidence="7">
    <location>
        <begin position="1"/>
        <end position="66"/>
    </location>
</feature>
<evidence type="ECO:0000256" key="2">
    <source>
        <dbReference type="ARBA" id="ARBA00004141"/>
    </source>
</evidence>
<feature type="transmembrane region" description="Helical" evidence="8">
    <location>
        <begin position="117"/>
        <end position="138"/>
    </location>
</feature>
<accession>G3U8S2</accession>
<dbReference type="eggNOG" id="KOG4502">
    <property type="taxonomic scope" value="Eukaryota"/>
</dbReference>
<feature type="compositionally biased region" description="Pro residues" evidence="7">
    <location>
        <begin position="1"/>
        <end position="11"/>
    </location>
</feature>
<keyword evidence="6" id="KW-0966">Cell projection</keyword>
<protein>
    <submittedName>
        <fullName evidence="9">Transmembrane protein 80</fullName>
    </submittedName>
</protein>
<evidence type="ECO:0000256" key="1">
    <source>
        <dbReference type="ARBA" id="ARBA00004138"/>
    </source>
</evidence>
<name>G3U8S2_LOXAF</name>
<evidence type="ECO:0000313" key="9">
    <source>
        <dbReference type="Ensembl" id="ENSLAFP00000024230.1"/>
    </source>
</evidence>
<feature type="transmembrane region" description="Helical" evidence="8">
    <location>
        <begin position="81"/>
        <end position="105"/>
    </location>
</feature>
<evidence type="ECO:0000256" key="4">
    <source>
        <dbReference type="ARBA" id="ARBA00022989"/>
    </source>
</evidence>
<dbReference type="PANTHER" id="PTHR13531">
    <property type="entry name" value="GEO07735P1-RELATED-RELATED"/>
    <property type="match status" value="1"/>
</dbReference>
<reference evidence="9 10" key="1">
    <citation type="submission" date="2009-06" db="EMBL/GenBank/DDBJ databases">
        <title>The Genome Sequence of Loxodonta africana (African elephant).</title>
        <authorList>
            <person name="Di Palma F."/>
            <person name="Heiman D."/>
            <person name="Young S."/>
            <person name="Johnson J."/>
            <person name="Lander E.S."/>
            <person name="Lindblad-Toh K."/>
        </authorList>
    </citation>
    <scope>NUCLEOTIDE SEQUENCE [LARGE SCALE GENOMIC DNA]</scope>
    <source>
        <strain evidence="9 10">Isolate ISIS603380</strain>
    </source>
</reference>
<evidence type="ECO:0000256" key="5">
    <source>
        <dbReference type="ARBA" id="ARBA00023136"/>
    </source>
</evidence>
<dbReference type="HOGENOM" id="CLU_1320498_0_0_1"/>
<evidence type="ECO:0000256" key="6">
    <source>
        <dbReference type="ARBA" id="ARBA00023273"/>
    </source>
</evidence>
<dbReference type="FunCoup" id="G3U8S2">
    <property type="interactions" value="8"/>
</dbReference>
<dbReference type="GO" id="GO:0035869">
    <property type="term" value="C:ciliary transition zone"/>
    <property type="evidence" value="ECO:0007669"/>
    <property type="project" value="TreeGrafter"/>
</dbReference>
<dbReference type="Proteomes" id="UP000007646">
    <property type="component" value="Unassembled WGS sequence"/>
</dbReference>
<reference evidence="9" key="2">
    <citation type="submission" date="2025-08" db="UniProtKB">
        <authorList>
            <consortium name="Ensembl"/>
        </authorList>
    </citation>
    <scope>IDENTIFICATION</scope>
    <source>
        <strain evidence="9">Isolate ISIS603380</strain>
    </source>
</reference>
<evidence type="ECO:0000313" key="10">
    <source>
        <dbReference type="Proteomes" id="UP000007646"/>
    </source>
</evidence>
<dbReference type="STRING" id="9785.ENSLAFP00000024230"/>
<comment type="subcellular location">
    <subcellularLocation>
        <location evidence="1">Cell projection</location>
        <location evidence="1">Cilium</location>
    </subcellularLocation>
    <subcellularLocation>
        <location evidence="2">Membrane</location>
        <topology evidence="2">Multi-pass membrane protein</topology>
    </subcellularLocation>
</comment>
<dbReference type="OMA" id="DRNQLPK"/>
<evidence type="ECO:0000256" key="8">
    <source>
        <dbReference type="SAM" id="Phobius"/>
    </source>
</evidence>
<proteinExistence type="predicted"/>
<dbReference type="InterPro" id="IPR019184">
    <property type="entry name" value="Uncharacterised_TM-17"/>
</dbReference>
<feature type="transmembrane region" description="Helical" evidence="8">
    <location>
        <begin position="150"/>
        <end position="169"/>
    </location>
</feature>
<dbReference type="Ensembl" id="ENSLAFT00000035700.1">
    <property type="protein sequence ID" value="ENSLAFP00000024230.1"/>
    <property type="gene ID" value="ENSLAFG00000028575.1"/>
</dbReference>
<keyword evidence="4 8" id="KW-1133">Transmembrane helix</keyword>
<dbReference type="PANTHER" id="PTHR13531:SF8">
    <property type="entry name" value="TRANSMEMBRANE PROTEIN 80"/>
    <property type="match status" value="1"/>
</dbReference>
<reference evidence="9" key="3">
    <citation type="submission" date="2025-09" db="UniProtKB">
        <authorList>
            <consortium name="Ensembl"/>
        </authorList>
    </citation>
    <scope>IDENTIFICATION</scope>
    <source>
        <strain evidence="9">Isolate ISIS603380</strain>
    </source>
</reference>
<keyword evidence="5 8" id="KW-0472">Membrane</keyword>
<keyword evidence="10" id="KW-1185">Reference proteome</keyword>
<evidence type="ECO:0000256" key="3">
    <source>
        <dbReference type="ARBA" id="ARBA00022692"/>
    </source>
</evidence>
<dbReference type="GeneTree" id="ENSGT00940000153899"/>
<organism evidence="9 10">
    <name type="scientific">Loxodonta africana</name>
    <name type="common">African elephant</name>
    <dbReference type="NCBI Taxonomy" id="9785"/>
    <lineage>
        <taxon>Eukaryota</taxon>
        <taxon>Metazoa</taxon>
        <taxon>Chordata</taxon>
        <taxon>Craniata</taxon>
        <taxon>Vertebrata</taxon>
        <taxon>Euteleostomi</taxon>
        <taxon>Mammalia</taxon>
        <taxon>Eutheria</taxon>
        <taxon>Afrotheria</taxon>
        <taxon>Proboscidea</taxon>
        <taxon>Elephantidae</taxon>
        <taxon>Loxodonta</taxon>
    </lineage>
</organism>
<dbReference type="Pfam" id="PF09799">
    <property type="entry name" value="Transmemb_17"/>
    <property type="match status" value="1"/>
</dbReference>
<keyword evidence="3 8" id="KW-0812">Transmembrane</keyword>
<sequence length="203" mass="20930">PSLGSPPPPVRKCPSAAGRTSRASAPVRLSAPETPLGRAPSGAEAKMAEGANGAGPRGCRDRGGLGGRGRGKMAGLSSVPLQMVFCLSGVCHTFYFLATLLLLVYKSQVFSYPQPHLILDLALLLATGVLEAAGLYFGTKGNLTEAEGPLAVSLLLTGGTALISTYFLCWQTLVLRADAALGATRLALHSLEAILQVVTIAAF</sequence>
<evidence type="ECO:0000256" key="7">
    <source>
        <dbReference type="SAM" id="MobiDB-lite"/>
    </source>
</evidence>